<dbReference type="Proteomes" id="UP000594059">
    <property type="component" value="Chromosome"/>
</dbReference>
<comment type="similarity">
    <text evidence="9">Belongs to the GSP H family.</text>
</comment>
<dbReference type="Pfam" id="PF12019">
    <property type="entry name" value="GspH"/>
    <property type="match status" value="1"/>
</dbReference>
<dbReference type="GO" id="GO:0005886">
    <property type="term" value="C:plasma membrane"/>
    <property type="evidence" value="ECO:0007669"/>
    <property type="project" value="UniProtKB-SubCell"/>
</dbReference>
<dbReference type="NCBIfam" id="TIGR02532">
    <property type="entry name" value="IV_pilin_GFxxxE"/>
    <property type="match status" value="1"/>
</dbReference>
<name>A0A7S6UHF3_9GAMM</name>
<comment type="subcellular location">
    <subcellularLocation>
        <location evidence="1">Cell inner membrane</location>
        <topology evidence="1">Single-pass membrane protein</topology>
    </subcellularLocation>
</comment>
<keyword evidence="6 11" id="KW-0812">Transmembrane</keyword>
<sequence length="179" mass="19168">MTMRQDARGLTLLELLVAIAVMGVLLGIGVPSFQSLQRRMRADTTFHMITSALATARATAVTRGVPVSLCPSADGLRCDRHSAWEKGWIVFEDADRASQPAADGAVMQRFGSLKGGVVLRSTAGRTLLRFQPSGMSAGSNISLRLCSDRDSAYLGSVVVNNAGRARTERKQNEACPFAL</sequence>
<evidence type="ECO:0000256" key="11">
    <source>
        <dbReference type="SAM" id="Phobius"/>
    </source>
</evidence>
<keyword evidence="14" id="KW-1185">Reference proteome</keyword>
<evidence type="ECO:0000259" key="12">
    <source>
        <dbReference type="Pfam" id="PF12019"/>
    </source>
</evidence>
<evidence type="ECO:0000256" key="1">
    <source>
        <dbReference type="ARBA" id="ARBA00004377"/>
    </source>
</evidence>
<evidence type="ECO:0000256" key="7">
    <source>
        <dbReference type="ARBA" id="ARBA00022989"/>
    </source>
</evidence>
<feature type="transmembrane region" description="Helical" evidence="11">
    <location>
        <begin position="12"/>
        <end position="33"/>
    </location>
</feature>
<evidence type="ECO:0000256" key="6">
    <source>
        <dbReference type="ARBA" id="ARBA00022692"/>
    </source>
</evidence>
<organism evidence="13 14">
    <name type="scientific">Novilysobacter ciconiae</name>
    <dbReference type="NCBI Taxonomy" id="2781022"/>
    <lineage>
        <taxon>Bacteria</taxon>
        <taxon>Pseudomonadati</taxon>
        <taxon>Pseudomonadota</taxon>
        <taxon>Gammaproteobacteria</taxon>
        <taxon>Lysobacterales</taxon>
        <taxon>Lysobacteraceae</taxon>
        <taxon>Novilysobacter</taxon>
    </lineage>
</organism>
<reference evidence="13 14" key="1">
    <citation type="submission" date="2020-10" db="EMBL/GenBank/DDBJ databases">
        <title>complete genome sequencing of Lysobacter sp. H21R20.</title>
        <authorList>
            <person name="Bae J.-W."/>
            <person name="Lee S.-Y."/>
        </authorList>
    </citation>
    <scope>NUCLEOTIDE SEQUENCE [LARGE SCALE GENOMIC DNA]</scope>
    <source>
        <strain evidence="13 14">H21R20</strain>
    </source>
</reference>
<evidence type="ECO:0000256" key="8">
    <source>
        <dbReference type="ARBA" id="ARBA00023136"/>
    </source>
</evidence>
<keyword evidence="7 11" id="KW-1133">Transmembrane helix</keyword>
<dbReference type="Gene3D" id="3.55.40.10">
    <property type="entry name" value="minor pseudopilin epsh domain"/>
    <property type="match status" value="1"/>
</dbReference>
<dbReference type="PROSITE" id="PS00409">
    <property type="entry name" value="PROKAR_NTER_METHYL"/>
    <property type="match status" value="1"/>
</dbReference>
<protein>
    <recommendedName>
        <fullName evidence="2">Type II secretion system protein H</fullName>
    </recommendedName>
    <alternativeName>
        <fullName evidence="10">General secretion pathway protein H</fullName>
    </alternativeName>
</protein>
<keyword evidence="5" id="KW-0997">Cell inner membrane</keyword>
<dbReference type="GO" id="GO:0015627">
    <property type="term" value="C:type II protein secretion system complex"/>
    <property type="evidence" value="ECO:0007669"/>
    <property type="project" value="InterPro"/>
</dbReference>
<dbReference type="InterPro" id="IPR022346">
    <property type="entry name" value="T2SS_GspH"/>
</dbReference>
<feature type="domain" description="General secretion pathway GspH" evidence="12">
    <location>
        <begin position="49"/>
        <end position="163"/>
    </location>
</feature>
<keyword evidence="8 11" id="KW-0472">Membrane</keyword>
<keyword evidence="3" id="KW-1003">Cell membrane</keyword>
<dbReference type="SUPFAM" id="SSF54523">
    <property type="entry name" value="Pili subunits"/>
    <property type="match status" value="1"/>
</dbReference>
<dbReference type="GO" id="GO:0015628">
    <property type="term" value="P:protein secretion by the type II secretion system"/>
    <property type="evidence" value="ECO:0007669"/>
    <property type="project" value="InterPro"/>
</dbReference>
<evidence type="ECO:0000256" key="9">
    <source>
        <dbReference type="ARBA" id="ARBA00025772"/>
    </source>
</evidence>
<proteinExistence type="inferred from homology"/>
<evidence type="ECO:0000313" key="14">
    <source>
        <dbReference type="Proteomes" id="UP000594059"/>
    </source>
</evidence>
<dbReference type="AlphaFoldDB" id="A0A7S6UHF3"/>
<evidence type="ECO:0000256" key="5">
    <source>
        <dbReference type="ARBA" id="ARBA00022519"/>
    </source>
</evidence>
<evidence type="ECO:0000256" key="3">
    <source>
        <dbReference type="ARBA" id="ARBA00022475"/>
    </source>
</evidence>
<evidence type="ECO:0000313" key="13">
    <source>
        <dbReference type="EMBL" id="QOW20326.1"/>
    </source>
</evidence>
<evidence type="ECO:0000256" key="2">
    <source>
        <dbReference type="ARBA" id="ARBA00021549"/>
    </source>
</evidence>
<keyword evidence="4" id="KW-0488">Methylation</keyword>
<dbReference type="Pfam" id="PF07963">
    <property type="entry name" value="N_methyl"/>
    <property type="match status" value="1"/>
</dbReference>
<dbReference type="InterPro" id="IPR012902">
    <property type="entry name" value="N_methyl_site"/>
</dbReference>
<accession>A0A7S6UHF3</accession>
<evidence type="ECO:0000256" key="10">
    <source>
        <dbReference type="ARBA" id="ARBA00030775"/>
    </source>
</evidence>
<dbReference type="EMBL" id="CP063656">
    <property type="protein sequence ID" value="QOW20326.1"/>
    <property type="molecule type" value="Genomic_DNA"/>
</dbReference>
<evidence type="ECO:0000256" key="4">
    <source>
        <dbReference type="ARBA" id="ARBA00022481"/>
    </source>
</evidence>
<gene>
    <name evidence="13" type="ORF">INQ41_04675</name>
</gene>
<dbReference type="KEGG" id="lcic:INQ41_04675"/>
<dbReference type="InterPro" id="IPR045584">
    <property type="entry name" value="Pilin-like"/>
</dbReference>